<dbReference type="GO" id="GO:0004020">
    <property type="term" value="F:adenylylsulfate kinase activity"/>
    <property type="evidence" value="ECO:0007669"/>
    <property type="project" value="UniProtKB-UniRule"/>
</dbReference>
<dbReference type="InterPro" id="IPR059117">
    <property type="entry name" value="APS_kinase_dom"/>
</dbReference>
<dbReference type="EC" id="2.7.1.25" evidence="1 5"/>
<proteinExistence type="inferred from homology"/>
<comment type="similarity">
    <text evidence="5 6">Belongs to the APS kinase family.</text>
</comment>
<dbReference type="SUPFAM" id="SSF52540">
    <property type="entry name" value="P-loop containing nucleoside triphosphate hydrolases"/>
    <property type="match status" value="1"/>
</dbReference>
<evidence type="ECO:0000256" key="4">
    <source>
        <dbReference type="ARBA" id="ARBA00022840"/>
    </source>
</evidence>
<dbReference type="NCBIfam" id="NF003013">
    <property type="entry name" value="PRK03846.1"/>
    <property type="match status" value="1"/>
</dbReference>
<dbReference type="Pfam" id="PF01583">
    <property type="entry name" value="APS_kinase"/>
    <property type="match status" value="1"/>
</dbReference>
<evidence type="ECO:0000259" key="7">
    <source>
        <dbReference type="Pfam" id="PF01583"/>
    </source>
</evidence>
<dbReference type="GO" id="GO:0070814">
    <property type="term" value="P:hydrogen sulfide biosynthetic process"/>
    <property type="evidence" value="ECO:0007669"/>
    <property type="project" value="UniProtKB-UniRule"/>
</dbReference>
<dbReference type="GO" id="GO:0005737">
    <property type="term" value="C:cytoplasm"/>
    <property type="evidence" value="ECO:0007669"/>
    <property type="project" value="TreeGrafter"/>
</dbReference>
<evidence type="ECO:0000313" key="8">
    <source>
        <dbReference type="EMBL" id="AFZ70781.1"/>
    </source>
</evidence>
<evidence type="ECO:0000256" key="3">
    <source>
        <dbReference type="ARBA" id="ARBA00022741"/>
    </source>
</evidence>
<sequence length="184" mass="21410">MIKMKCLDKGLVFWLTGLSGSGKTTIGNLVKERLRKEGYKAEIIDGDWFRQNIDQNAGYTKEERRKHLIRVANFVKILARNGVITICSFVSPYEDVRNEVKNIIKSEADFYLIYVKCDLEECIKRDPKGLYKKALKGEIKNFTGIDDPYEEPKEYDLLLDTVNNSIEENVNKLYEFINKKINEK</sequence>
<keyword evidence="3 5" id="KW-0547">Nucleotide-binding</keyword>
<keyword evidence="2 5" id="KW-0808">Transferase</keyword>
<dbReference type="UniPathway" id="UPA00140">
    <property type="reaction ID" value="UER00205"/>
</dbReference>
<dbReference type="NCBIfam" id="NF004041">
    <property type="entry name" value="PRK05541.1"/>
    <property type="match status" value="1"/>
</dbReference>
<gene>
    <name evidence="5" type="primary">cysC</name>
    <name evidence="8" type="ordered locus">Calag_1059</name>
</gene>
<feature type="binding site" evidence="5">
    <location>
        <begin position="17"/>
        <end position="24"/>
    </location>
    <ligand>
        <name>ATP</name>
        <dbReference type="ChEBI" id="CHEBI:30616"/>
    </ligand>
</feature>
<dbReference type="Proteomes" id="UP000010469">
    <property type="component" value="Chromosome"/>
</dbReference>
<dbReference type="GO" id="GO:0010134">
    <property type="term" value="P:sulfate assimilation via adenylyl sulfate reduction"/>
    <property type="evidence" value="ECO:0007669"/>
    <property type="project" value="TreeGrafter"/>
</dbReference>
<dbReference type="EMBL" id="CP003378">
    <property type="protein sequence ID" value="AFZ70781.1"/>
    <property type="molecule type" value="Genomic_DNA"/>
</dbReference>
<dbReference type="InterPro" id="IPR002891">
    <property type="entry name" value="APS"/>
</dbReference>
<dbReference type="AlphaFoldDB" id="L0AA91"/>
<protein>
    <recommendedName>
        <fullName evidence="1 5">Adenylyl-sulfate kinase</fullName>
        <ecNumber evidence="1 5">2.7.1.25</ecNumber>
    </recommendedName>
    <alternativeName>
        <fullName evidence="5">APS kinase</fullName>
    </alternativeName>
    <alternativeName>
        <fullName evidence="5">ATP adenosine-5'-phosphosulfate 3'-phosphotransferase</fullName>
    </alternativeName>
    <alternativeName>
        <fullName evidence="5">Adenosine-5'-phosphosulfate kinase</fullName>
    </alternativeName>
</protein>
<evidence type="ECO:0000313" key="9">
    <source>
        <dbReference type="Proteomes" id="UP000010469"/>
    </source>
</evidence>
<evidence type="ECO:0000256" key="5">
    <source>
        <dbReference type="HAMAP-Rule" id="MF_00065"/>
    </source>
</evidence>
<feature type="domain" description="APS kinase" evidence="7">
    <location>
        <begin position="9"/>
        <end position="159"/>
    </location>
</feature>
<comment type="catalytic activity">
    <reaction evidence="5 6">
        <text>adenosine 5'-phosphosulfate + ATP = 3'-phosphoadenylyl sulfate + ADP + H(+)</text>
        <dbReference type="Rhea" id="RHEA:24152"/>
        <dbReference type="ChEBI" id="CHEBI:15378"/>
        <dbReference type="ChEBI" id="CHEBI:30616"/>
        <dbReference type="ChEBI" id="CHEBI:58243"/>
        <dbReference type="ChEBI" id="CHEBI:58339"/>
        <dbReference type="ChEBI" id="CHEBI:456216"/>
        <dbReference type="EC" id="2.7.1.25"/>
    </reaction>
</comment>
<comment type="function">
    <text evidence="5 6">Catalyzes the synthesis of activated sulfate.</text>
</comment>
<evidence type="ECO:0000256" key="1">
    <source>
        <dbReference type="ARBA" id="ARBA00012121"/>
    </source>
</evidence>
<feature type="active site" description="Phosphoserine intermediate" evidence="5">
    <location>
        <position position="91"/>
    </location>
</feature>
<keyword evidence="9" id="KW-1185">Reference proteome</keyword>
<dbReference type="GO" id="GO:0019379">
    <property type="term" value="P:sulfate assimilation, phosphoadenylyl sulfate reduction by phosphoadenylyl-sulfate reductase (thioredoxin)"/>
    <property type="evidence" value="ECO:0007669"/>
    <property type="project" value="TreeGrafter"/>
</dbReference>
<organism evidence="8 9">
    <name type="scientific">Caldisphaera lagunensis (strain DSM 15908 / JCM 11604 / ANMR 0165 / IC-154)</name>
    <dbReference type="NCBI Taxonomy" id="1056495"/>
    <lineage>
        <taxon>Archaea</taxon>
        <taxon>Thermoproteota</taxon>
        <taxon>Thermoprotei</taxon>
        <taxon>Acidilobales</taxon>
        <taxon>Caldisphaeraceae</taxon>
        <taxon>Caldisphaera</taxon>
    </lineage>
</organism>
<dbReference type="KEGG" id="clg:Calag_1059"/>
<dbReference type="NCBIfam" id="TIGR00455">
    <property type="entry name" value="apsK"/>
    <property type="match status" value="1"/>
</dbReference>
<dbReference type="HOGENOM" id="CLU_046932_2_3_2"/>
<accession>L0AA91</accession>
<name>L0AA91_CALLD</name>
<dbReference type="STRING" id="1056495.Calag_1059"/>
<dbReference type="InterPro" id="IPR050512">
    <property type="entry name" value="Sulf_AdTrans/APS_kinase"/>
</dbReference>
<dbReference type="GO" id="GO:0005524">
    <property type="term" value="F:ATP binding"/>
    <property type="evidence" value="ECO:0007669"/>
    <property type="project" value="UniProtKB-UniRule"/>
</dbReference>
<dbReference type="InterPro" id="IPR027417">
    <property type="entry name" value="P-loop_NTPase"/>
</dbReference>
<keyword evidence="5" id="KW-0597">Phosphoprotein</keyword>
<keyword evidence="4 5" id="KW-0067">ATP-binding</keyword>
<dbReference type="Gene3D" id="3.40.50.300">
    <property type="entry name" value="P-loop containing nucleotide triphosphate hydrolases"/>
    <property type="match status" value="1"/>
</dbReference>
<reference evidence="9" key="1">
    <citation type="submission" date="2012-03" db="EMBL/GenBank/DDBJ databases">
        <title>Complete genome of Caldisphaera lagunensis DSM 15908.</title>
        <authorList>
            <person name="Lucas S."/>
            <person name="Copeland A."/>
            <person name="Lapidus A."/>
            <person name="Glavina del Rio T."/>
            <person name="Dalin E."/>
            <person name="Tice H."/>
            <person name="Bruce D."/>
            <person name="Goodwin L."/>
            <person name="Pitluck S."/>
            <person name="Peters L."/>
            <person name="Mikhailova N."/>
            <person name="Teshima H."/>
            <person name="Kyrpides N."/>
            <person name="Mavromatis K."/>
            <person name="Ivanova N."/>
            <person name="Brettin T."/>
            <person name="Detter J.C."/>
            <person name="Han C."/>
            <person name="Larimer F."/>
            <person name="Land M."/>
            <person name="Hauser L."/>
            <person name="Markowitz V."/>
            <person name="Cheng J.-F."/>
            <person name="Hugenholtz P."/>
            <person name="Woyke T."/>
            <person name="Wu D."/>
            <person name="Spring S."/>
            <person name="Schroeder M."/>
            <person name="Brambilla E."/>
            <person name="Klenk H.-P."/>
            <person name="Eisen J.A."/>
        </authorList>
    </citation>
    <scope>NUCLEOTIDE SEQUENCE [LARGE SCALE GENOMIC DNA]</scope>
    <source>
        <strain evidence="9">DSM 15908 / JCM 11604 / IC-154</strain>
    </source>
</reference>
<dbReference type="CDD" id="cd02027">
    <property type="entry name" value="APSK"/>
    <property type="match status" value="1"/>
</dbReference>
<evidence type="ECO:0000256" key="6">
    <source>
        <dbReference type="RuleBase" id="RU004347"/>
    </source>
</evidence>
<keyword evidence="5 6" id="KW-0418">Kinase</keyword>
<dbReference type="InParanoid" id="L0AA91"/>
<dbReference type="PANTHER" id="PTHR42700">
    <property type="entry name" value="SULFATE ADENYLYLTRANSFERASE"/>
    <property type="match status" value="1"/>
</dbReference>
<dbReference type="GO" id="GO:0004781">
    <property type="term" value="F:sulfate adenylyltransferase (ATP) activity"/>
    <property type="evidence" value="ECO:0007669"/>
    <property type="project" value="TreeGrafter"/>
</dbReference>
<comment type="pathway">
    <text evidence="5 6">Sulfur metabolism; hydrogen sulfide biosynthesis; sulfite from sulfate: step 2/3.</text>
</comment>
<dbReference type="eggNOG" id="arCOG01040">
    <property type="taxonomic scope" value="Archaea"/>
</dbReference>
<dbReference type="HAMAP" id="MF_00065">
    <property type="entry name" value="Adenylyl_sulf_kinase"/>
    <property type="match status" value="1"/>
</dbReference>
<evidence type="ECO:0000256" key="2">
    <source>
        <dbReference type="ARBA" id="ARBA00022679"/>
    </source>
</evidence>
<dbReference type="PANTHER" id="PTHR42700:SF1">
    <property type="entry name" value="SULFATE ADENYLYLTRANSFERASE"/>
    <property type="match status" value="1"/>
</dbReference>